<dbReference type="Proteomes" id="UP000192917">
    <property type="component" value="Unassembled WGS sequence"/>
</dbReference>
<name>A0A1Y6B7Y6_9PROT</name>
<protein>
    <submittedName>
        <fullName evidence="1">Uncharacterized protein</fullName>
    </submittedName>
</protein>
<proteinExistence type="predicted"/>
<reference evidence="1 2" key="1">
    <citation type="submission" date="2017-04" db="EMBL/GenBank/DDBJ databases">
        <authorList>
            <person name="Afonso C.L."/>
            <person name="Miller P.J."/>
            <person name="Scott M.A."/>
            <person name="Spackman E."/>
            <person name="Goraichik I."/>
            <person name="Dimitrov K.M."/>
            <person name="Suarez D.L."/>
            <person name="Swayne D.E."/>
        </authorList>
    </citation>
    <scope>NUCLEOTIDE SEQUENCE [LARGE SCALE GENOMIC DNA]</scope>
    <source>
        <strain evidence="1 2">USBA 355</strain>
    </source>
</reference>
<gene>
    <name evidence="1" type="ORF">SAMN05428998_10293</name>
</gene>
<dbReference type="RefSeq" id="WP_085121174.1">
    <property type="nucleotide sequence ID" value="NZ_FWZX01000002.1"/>
</dbReference>
<organism evidence="1 2">
    <name type="scientific">Tistlia consotensis USBA 355</name>
    <dbReference type="NCBI Taxonomy" id="560819"/>
    <lineage>
        <taxon>Bacteria</taxon>
        <taxon>Pseudomonadati</taxon>
        <taxon>Pseudomonadota</taxon>
        <taxon>Alphaproteobacteria</taxon>
        <taxon>Rhodospirillales</taxon>
        <taxon>Rhodovibrionaceae</taxon>
        <taxon>Tistlia</taxon>
    </lineage>
</organism>
<keyword evidence="2" id="KW-1185">Reference proteome</keyword>
<sequence length="190" mass="20941">MTAKLLHRALAGLRRLPAPLRLAAAALALLLLYLPVADLMELHEEARLARLSQAAPARFLALERSRHGMAAYLDALARLRHFDRWRETAPDFLIGAWALPEPSAEDEETGGDPGSHCLSGLVIEDGRVRWFGRRHDRAGAHYRIEHGAVLVRLADGGLLRISVPAQPAGDQRIEVLLPGRTAPQPAWRCL</sequence>
<accession>A0A1Y6B7Y6</accession>
<evidence type="ECO:0000313" key="2">
    <source>
        <dbReference type="Proteomes" id="UP000192917"/>
    </source>
</evidence>
<dbReference type="EMBL" id="FWZX01000002">
    <property type="protein sequence ID" value="SME97633.1"/>
    <property type="molecule type" value="Genomic_DNA"/>
</dbReference>
<dbReference type="AlphaFoldDB" id="A0A1Y6B7Y6"/>
<evidence type="ECO:0000313" key="1">
    <source>
        <dbReference type="EMBL" id="SME97633.1"/>
    </source>
</evidence>